<dbReference type="Proteomes" id="UP000036681">
    <property type="component" value="Unplaced"/>
</dbReference>
<evidence type="ECO:0000313" key="2">
    <source>
        <dbReference type="WBParaSite" id="ALUE_0000497701-mRNA-1"/>
    </source>
</evidence>
<proteinExistence type="predicted"/>
<reference evidence="2" key="1">
    <citation type="submission" date="2017-02" db="UniProtKB">
        <authorList>
            <consortium name="WormBaseParasite"/>
        </authorList>
    </citation>
    <scope>IDENTIFICATION</scope>
</reference>
<sequence length="51" mass="6222">MKRFYLDIGFLFLQIWCLFSTLAVINMQIGRLYFHNISLAVSSIRRHLRRY</sequence>
<name>A0A0M3HRM2_ASCLU</name>
<keyword evidence="1" id="KW-1185">Reference proteome</keyword>
<dbReference type="AlphaFoldDB" id="A0A0M3HRM2"/>
<dbReference type="WBParaSite" id="ALUE_0000497701-mRNA-1">
    <property type="protein sequence ID" value="ALUE_0000497701-mRNA-1"/>
    <property type="gene ID" value="ALUE_0000497701"/>
</dbReference>
<protein>
    <submittedName>
        <fullName evidence="2">Uncharacterized protein</fullName>
    </submittedName>
</protein>
<organism evidence="1 2">
    <name type="scientific">Ascaris lumbricoides</name>
    <name type="common">Giant roundworm</name>
    <dbReference type="NCBI Taxonomy" id="6252"/>
    <lineage>
        <taxon>Eukaryota</taxon>
        <taxon>Metazoa</taxon>
        <taxon>Ecdysozoa</taxon>
        <taxon>Nematoda</taxon>
        <taxon>Chromadorea</taxon>
        <taxon>Rhabditida</taxon>
        <taxon>Spirurina</taxon>
        <taxon>Ascaridomorpha</taxon>
        <taxon>Ascaridoidea</taxon>
        <taxon>Ascarididae</taxon>
        <taxon>Ascaris</taxon>
    </lineage>
</organism>
<accession>A0A0M3HRM2</accession>
<evidence type="ECO:0000313" key="1">
    <source>
        <dbReference type="Proteomes" id="UP000036681"/>
    </source>
</evidence>